<evidence type="ECO:0000256" key="1">
    <source>
        <dbReference type="SAM" id="Phobius"/>
    </source>
</evidence>
<feature type="transmembrane region" description="Helical" evidence="1">
    <location>
        <begin position="103"/>
        <end position="125"/>
    </location>
</feature>
<dbReference type="PANTHER" id="PTHR31154">
    <property type="entry name" value="MEMBRANE TRANSPORTER PROTEIN"/>
    <property type="match status" value="1"/>
</dbReference>
<feature type="transmembrane region" description="Helical" evidence="1">
    <location>
        <begin position="7"/>
        <end position="25"/>
    </location>
</feature>
<dbReference type="PANTHER" id="PTHR31154:SF6">
    <property type="entry name" value="MEMBRANE TRANSPORTER PROTEIN"/>
    <property type="match status" value="1"/>
</dbReference>
<dbReference type="AlphaFoldDB" id="A0A1I7X2A1"/>
<feature type="transmembrane region" description="Helical" evidence="1">
    <location>
        <begin position="31"/>
        <end position="49"/>
    </location>
</feature>
<evidence type="ECO:0000313" key="2">
    <source>
        <dbReference type="Proteomes" id="UP000095283"/>
    </source>
</evidence>
<dbReference type="Proteomes" id="UP000095283">
    <property type="component" value="Unplaced"/>
</dbReference>
<keyword evidence="1" id="KW-0812">Transmembrane</keyword>
<sequence>MTSEGSGAIAFPVMTLALHIAPGIARDYSLMIQSCGMTSALCCVLFMKVKIENRAVILGTFGAIPGFIIGVHFVESVQIISGLNAVIGFFWRAVMMGDISAMAWTYFSLSVPVSSITGPLGSFLGSHLHRQVIAGFVYILELLALIGFLLTKPSWQLIAVGGCIIFGGFVFFSTITKAGNYILRQIEEKEEKEIRLDDNV</sequence>
<keyword evidence="1" id="KW-0472">Membrane</keyword>
<organism evidence="2 3">
    <name type="scientific">Heterorhabditis bacteriophora</name>
    <name type="common">Entomopathogenic nematode worm</name>
    <dbReference type="NCBI Taxonomy" id="37862"/>
    <lineage>
        <taxon>Eukaryota</taxon>
        <taxon>Metazoa</taxon>
        <taxon>Ecdysozoa</taxon>
        <taxon>Nematoda</taxon>
        <taxon>Chromadorea</taxon>
        <taxon>Rhabditida</taxon>
        <taxon>Rhabditina</taxon>
        <taxon>Rhabditomorpha</taxon>
        <taxon>Strongyloidea</taxon>
        <taxon>Heterorhabditidae</taxon>
        <taxon>Heterorhabditis</taxon>
    </lineage>
</organism>
<feature type="transmembrane region" description="Helical" evidence="1">
    <location>
        <begin position="61"/>
        <end position="91"/>
    </location>
</feature>
<accession>A0A1I7X2A1</accession>
<name>A0A1I7X2A1_HETBA</name>
<feature type="transmembrane region" description="Helical" evidence="1">
    <location>
        <begin position="132"/>
        <end position="151"/>
    </location>
</feature>
<keyword evidence="1" id="KW-1133">Transmembrane helix</keyword>
<proteinExistence type="predicted"/>
<dbReference type="WBParaSite" id="Hba_11538">
    <property type="protein sequence ID" value="Hba_11538"/>
    <property type="gene ID" value="Hba_11538"/>
</dbReference>
<feature type="transmembrane region" description="Helical" evidence="1">
    <location>
        <begin position="157"/>
        <end position="175"/>
    </location>
</feature>
<protein>
    <submittedName>
        <fullName evidence="3">MFS domain-containing protein</fullName>
    </submittedName>
</protein>
<keyword evidence="2" id="KW-1185">Reference proteome</keyword>
<reference evidence="3" key="1">
    <citation type="submission" date="2016-11" db="UniProtKB">
        <authorList>
            <consortium name="WormBaseParasite"/>
        </authorList>
    </citation>
    <scope>IDENTIFICATION</scope>
</reference>
<evidence type="ECO:0000313" key="3">
    <source>
        <dbReference type="WBParaSite" id="Hba_11538"/>
    </source>
</evidence>